<keyword evidence="3" id="KW-1185">Reference proteome</keyword>
<dbReference type="AlphaFoldDB" id="A0A9P5NLJ1"/>
<keyword evidence="1" id="KW-1133">Transmembrane helix</keyword>
<reference evidence="2" key="1">
    <citation type="submission" date="2020-11" db="EMBL/GenBank/DDBJ databases">
        <authorList>
            <consortium name="DOE Joint Genome Institute"/>
            <person name="Ahrendt S."/>
            <person name="Riley R."/>
            <person name="Andreopoulos W."/>
            <person name="LaButti K."/>
            <person name="Pangilinan J."/>
            <person name="Ruiz-duenas F.J."/>
            <person name="Barrasa J.M."/>
            <person name="Sanchez-Garcia M."/>
            <person name="Camarero S."/>
            <person name="Miyauchi S."/>
            <person name="Serrano A."/>
            <person name="Linde D."/>
            <person name="Babiker R."/>
            <person name="Drula E."/>
            <person name="Ayuso-Fernandez I."/>
            <person name="Pacheco R."/>
            <person name="Padilla G."/>
            <person name="Ferreira P."/>
            <person name="Barriuso J."/>
            <person name="Kellner H."/>
            <person name="Castanera R."/>
            <person name="Alfaro M."/>
            <person name="Ramirez L."/>
            <person name="Pisabarro A.G."/>
            <person name="Kuo A."/>
            <person name="Tritt A."/>
            <person name="Lipzen A."/>
            <person name="He G."/>
            <person name="Yan M."/>
            <person name="Ng V."/>
            <person name="Cullen D."/>
            <person name="Martin F."/>
            <person name="Rosso M.-N."/>
            <person name="Henrissat B."/>
            <person name="Hibbett D."/>
            <person name="Martinez A.T."/>
            <person name="Grigoriev I.V."/>
        </authorList>
    </citation>
    <scope>NUCLEOTIDE SEQUENCE</scope>
    <source>
        <strain evidence="2">AH 44721</strain>
    </source>
</reference>
<name>A0A9P5NLJ1_GYMJU</name>
<evidence type="ECO:0000256" key="1">
    <source>
        <dbReference type="SAM" id="Phobius"/>
    </source>
</evidence>
<accession>A0A9P5NLJ1</accession>
<feature type="transmembrane region" description="Helical" evidence="1">
    <location>
        <begin position="45"/>
        <end position="61"/>
    </location>
</feature>
<feature type="transmembrane region" description="Helical" evidence="1">
    <location>
        <begin position="82"/>
        <end position="100"/>
    </location>
</feature>
<dbReference type="EMBL" id="JADNYJ010000060">
    <property type="protein sequence ID" value="KAF8895848.1"/>
    <property type="molecule type" value="Genomic_DNA"/>
</dbReference>
<comment type="caution">
    <text evidence="2">The sequence shown here is derived from an EMBL/GenBank/DDBJ whole genome shotgun (WGS) entry which is preliminary data.</text>
</comment>
<organism evidence="2 3">
    <name type="scientific">Gymnopilus junonius</name>
    <name type="common">Spectacular rustgill mushroom</name>
    <name type="synonym">Gymnopilus spectabilis subsp. junonius</name>
    <dbReference type="NCBI Taxonomy" id="109634"/>
    <lineage>
        <taxon>Eukaryota</taxon>
        <taxon>Fungi</taxon>
        <taxon>Dikarya</taxon>
        <taxon>Basidiomycota</taxon>
        <taxon>Agaricomycotina</taxon>
        <taxon>Agaricomycetes</taxon>
        <taxon>Agaricomycetidae</taxon>
        <taxon>Agaricales</taxon>
        <taxon>Agaricineae</taxon>
        <taxon>Hymenogastraceae</taxon>
        <taxon>Gymnopilus</taxon>
    </lineage>
</organism>
<protein>
    <submittedName>
        <fullName evidence="2">Uncharacterized protein</fullName>
    </submittedName>
</protein>
<keyword evidence="1" id="KW-0472">Membrane</keyword>
<gene>
    <name evidence="2" type="ORF">CPB84DRAFT_1781962</name>
</gene>
<dbReference type="Proteomes" id="UP000724874">
    <property type="component" value="Unassembled WGS sequence"/>
</dbReference>
<evidence type="ECO:0000313" key="3">
    <source>
        <dbReference type="Proteomes" id="UP000724874"/>
    </source>
</evidence>
<sequence>MVESYTRCRGGFLSDQMTSLRCSVPGAALVTSFILAGTAPKFTQPAVYILVLLLAFRGYFYHNIGFLSPSNSRNCSIQNKMLSYPCFFVLFLRLCGLCNFS</sequence>
<proteinExistence type="predicted"/>
<evidence type="ECO:0000313" key="2">
    <source>
        <dbReference type="EMBL" id="KAF8895848.1"/>
    </source>
</evidence>
<keyword evidence="1" id="KW-0812">Transmembrane</keyword>